<dbReference type="PANTHER" id="PTHR33172:SF99">
    <property type="entry name" value="COLD INDUCED PROTEIN-LIKE"/>
    <property type="match status" value="1"/>
</dbReference>
<feature type="compositionally biased region" description="Low complexity" evidence="3">
    <location>
        <begin position="30"/>
        <end position="67"/>
    </location>
</feature>
<gene>
    <name evidence="4" type="ORF">OLEA9_A022538</name>
</gene>
<comment type="subcellular location">
    <subcellularLocation>
        <location evidence="1">Nucleus</location>
    </subcellularLocation>
</comment>
<keyword evidence="5" id="KW-1185">Reference proteome</keyword>
<dbReference type="PANTHER" id="PTHR33172">
    <property type="entry name" value="OS08G0516900 PROTEIN"/>
    <property type="match status" value="1"/>
</dbReference>
<feature type="region of interest" description="Disordered" evidence="3">
    <location>
        <begin position="147"/>
        <end position="169"/>
    </location>
</feature>
<proteinExistence type="predicted"/>
<dbReference type="GO" id="GO:0005634">
    <property type="term" value="C:nucleus"/>
    <property type="evidence" value="ECO:0007669"/>
    <property type="project" value="UniProtKB-SubCell"/>
</dbReference>
<dbReference type="Gramene" id="OE9A022538T2">
    <property type="protein sequence ID" value="OE9A022538C2"/>
    <property type="gene ID" value="OE9A022538"/>
</dbReference>
<dbReference type="InterPro" id="IPR051992">
    <property type="entry name" value="OxStress_Response_Reg"/>
</dbReference>
<evidence type="ECO:0000256" key="2">
    <source>
        <dbReference type="ARBA" id="ARBA00023242"/>
    </source>
</evidence>
<evidence type="ECO:0000256" key="1">
    <source>
        <dbReference type="ARBA" id="ARBA00004123"/>
    </source>
</evidence>
<accession>A0A8S0VPE0</accession>
<evidence type="ECO:0000313" key="5">
    <source>
        <dbReference type="Proteomes" id="UP000594638"/>
    </source>
</evidence>
<reference evidence="4 5" key="1">
    <citation type="submission" date="2019-12" db="EMBL/GenBank/DDBJ databases">
        <authorList>
            <person name="Alioto T."/>
            <person name="Alioto T."/>
            <person name="Gomez Garrido J."/>
        </authorList>
    </citation>
    <scope>NUCLEOTIDE SEQUENCE [LARGE SCALE GENOMIC DNA]</scope>
</reference>
<keyword evidence="2" id="KW-0539">Nucleus</keyword>
<evidence type="ECO:0000256" key="3">
    <source>
        <dbReference type="SAM" id="MobiDB-lite"/>
    </source>
</evidence>
<dbReference type="OrthoDB" id="694201at2759"/>
<dbReference type="Gramene" id="OE9A022538T1">
    <property type="protein sequence ID" value="OE9A022538C1"/>
    <property type="gene ID" value="OE9A022538"/>
</dbReference>
<feature type="region of interest" description="Disordered" evidence="3">
    <location>
        <begin position="17"/>
        <end position="68"/>
    </location>
</feature>
<evidence type="ECO:0000313" key="4">
    <source>
        <dbReference type="EMBL" id="CAA3033711.1"/>
    </source>
</evidence>
<organism evidence="4 5">
    <name type="scientific">Olea europaea subsp. europaea</name>
    <dbReference type="NCBI Taxonomy" id="158383"/>
    <lineage>
        <taxon>Eukaryota</taxon>
        <taxon>Viridiplantae</taxon>
        <taxon>Streptophyta</taxon>
        <taxon>Embryophyta</taxon>
        <taxon>Tracheophyta</taxon>
        <taxon>Spermatophyta</taxon>
        <taxon>Magnoliopsida</taxon>
        <taxon>eudicotyledons</taxon>
        <taxon>Gunneridae</taxon>
        <taxon>Pentapetalae</taxon>
        <taxon>asterids</taxon>
        <taxon>lamiids</taxon>
        <taxon>Lamiales</taxon>
        <taxon>Oleaceae</taxon>
        <taxon>Oleeae</taxon>
        <taxon>Olea</taxon>
    </lineage>
</organism>
<evidence type="ECO:0008006" key="6">
    <source>
        <dbReference type="Google" id="ProtNLM"/>
    </source>
</evidence>
<protein>
    <recommendedName>
        <fullName evidence="6">Oxidative stress 3</fullName>
    </recommendedName>
</protein>
<name>A0A8S0VPE0_OLEEU</name>
<dbReference type="EMBL" id="CACTIH010010823">
    <property type="protein sequence ID" value="CAA3033711.1"/>
    <property type="molecule type" value="Genomic_DNA"/>
</dbReference>
<dbReference type="AlphaFoldDB" id="A0A8S0VPE0"/>
<sequence length="169" mass="18646">MAEDKSQVFEKSRFQYGNNMKLHDQNENCISSSDSSVEDSVFSNESSSSSTIDTADDASSSLSADSSGGLYDLTDLMEELPIKRGLSKFYNGKSESFTALSMVTSIEDLVKKETPYKRKMKASKSYAAGLNSYKPYTLPKPIISKKTPKASFSPSFPRKRGNIFTADTH</sequence>
<dbReference type="Proteomes" id="UP000594638">
    <property type="component" value="Unassembled WGS sequence"/>
</dbReference>
<dbReference type="GO" id="GO:0006950">
    <property type="term" value="P:response to stress"/>
    <property type="evidence" value="ECO:0007669"/>
    <property type="project" value="UniProtKB-ARBA"/>
</dbReference>
<comment type="caution">
    <text evidence="4">The sequence shown here is derived from an EMBL/GenBank/DDBJ whole genome shotgun (WGS) entry which is preliminary data.</text>
</comment>